<name>A0A2P2J0H5_RHIMU</name>
<protein>
    <submittedName>
        <fullName evidence="1">Uncharacterized protein LOC105120797</fullName>
    </submittedName>
</protein>
<sequence length="30" mass="3378">MSHLPINQLSTRSKSSFDLSDPVFVHLSFS</sequence>
<dbReference type="EMBL" id="GGEC01006457">
    <property type="protein sequence ID" value="MBW86940.1"/>
    <property type="molecule type" value="Transcribed_RNA"/>
</dbReference>
<dbReference type="AlphaFoldDB" id="A0A2P2J0H5"/>
<accession>A0A2P2J0H5</accession>
<evidence type="ECO:0000313" key="1">
    <source>
        <dbReference type="EMBL" id="MBW86940.1"/>
    </source>
</evidence>
<organism evidence="1">
    <name type="scientific">Rhizophora mucronata</name>
    <name type="common">Asiatic mangrove</name>
    <dbReference type="NCBI Taxonomy" id="61149"/>
    <lineage>
        <taxon>Eukaryota</taxon>
        <taxon>Viridiplantae</taxon>
        <taxon>Streptophyta</taxon>
        <taxon>Embryophyta</taxon>
        <taxon>Tracheophyta</taxon>
        <taxon>Spermatophyta</taxon>
        <taxon>Magnoliopsida</taxon>
        <taxon>eudicotyledons</taxon>
        <taxon>Gunneridae</taxon>
        <taxon>Pentapetalae</taxon>
        <taxon>rosids</taxon>
        <taxon>fabids</taxon>
        <taxon>Malpighiales</taxon>
        <taxon>Rhizophoraceae</taxon>
        <taxon>Rhizophora</taxon>
    </lineage>
</organism>
<reference evidence="1" key="1">
    <citation type="submission" date="2018-02" db="EMBL/GenBank/DDBJ databases">
        <title>Rhizophora mucronata_Transcriptome.</title>
        <authorList>
            <person name="Meera S.P."/>
            <person name="Sreeshan A."/>
            <person name="Augustine A."/>
        </authorList>
    </citation>
    <scope>NUCLEOTIDE SEQUENCE</scope>
    <source>
        <tissue evidence="1">Leaf</tissue>
    </source>
</reference>
<proteinExistence type="predicted"/>